<dbReference type="Proteomes" id="UP000317982">
    <property type="component" value="Unassembled WGS sequence"/>
</dbReference>
<dbReference type="Pfam" id="PF08327">
    <property type="entry name" value="AHSA1"/>
    <property type="match status" value="1"/>
</dbReference>
<name>A0A545AVK6_9ACTN</name>
<dbReference type="OrthoDB" id="3365660at2"/>
<dbReference type="InterPro" id="IPR013538">
    <property type="entry name" value="ASHA1/2-like_C"/>
</dbReference>
<dbReference type="CDD" id="cd07814">
    <property type="entry name" value="SRPBCC_CalC_Aha1-like"/>
    <property type="match status" value="1"/>
</dbReference>
<comment type="similarity">
    <text evidence="1">Belongs to the AHA1 family.</text>
</comment>
<gene>
    <name evidence="3" type="ORF">FL583_09720</name>
</gene>
<feature type="domain" description="Activator of Hsp90 ATPase homologue 1/2-like C-terminal" evidence="2">
    <location>
        <begin position="23"/>
        <end position="159"/>
    </location>
</feature>
<dbReference type="AlphaFoldDB" id="A0A545AVK6"/>
<organism evidence="3 4">
    <name type="scientific">Cryptosporangium phraense</name>
    <dbReference type="NCBI Taxonomy" id="2593070"/>
    <lineage>
        <taxon>Bacteria</taxon>
        <taxon>Bacillati</taxon>
        <taxon>Actinomycetota</taxon>
        <taxon>Actinomycetes</taxon>
        <taxon>Cryptosporangiales</taxon>
        <taxon>Cryptosporangiaceae</taxon>
        <taxon>Cryptosporangium</taxon>
    </lineage>
</organism>
<dbReference type="SUPFAM" id="SSF55961">
    <property type="entry name" value="Bet v1-like"/>
    <property type="match status" value="1"/>
</dbReference>
<evidence type="ECO:0000313" key="3">
    <source>
        <dbReference type="EMBL" id="TQS45353.1"/>
    </source>
</evidence>
<dbReference type="InterPro" id="IPR023393">
    <property type="entry name" value="START-like_dom_sf"/>
</dbReference>
<sequence>MTVISATPDPEARTLTLVAEFSAPPKAVWQLWADPRLLERWWGPPTYPATFREHDFTVGGEAKYHMTGPEGDTSNGWWRFTALDEPNTLEFRDGFADENGNPSTEMPETTIRVDIAEIPSGTRMTMTSSFASAEQLEQLVNMGMLEGMKQAAGQIDALLAA</sequence>
<reference evidence="3 4" key="1">
    <citation type="submission" date="2019-07" db="EMBL/GenBank/DDBJ databases">
        <title>Cryptosporangium phraense sp. nov., isolated from plant litter.</title>
        <authorList>
            <person name="Suriyachadkun C."/>
        </authorList>
    </citation>
    <scope>NUCLEOTIDE SEQUENCE [LARGE SCALE GENOMIC DNA]</scope>
    <source>
        <strain evidence="3 4">A-T 5661</strain>
    </source>
</reference>
<evidence type="ECO:0000256" key="1">
    <source>
        <dbReference type="ARBA" id="ARBA00006817"/>
    </source>
</evidence>
<dbReference type="EMBL" id="VIRS01000005">
    <property type="protein sequence ID" value="TQS45353.1"/>
    <property type="molecule type" value="Genomic_DNA"/>
</dbReference>
<comment type="caution">
    <text evidence="3">The sequence shown here is derived from an EMBL/GenBank/DDBJ whole genome shotgun (WGS) entry which is preliminary data.</text>
</comment>
<dbReference type="InParanoid" id="A0A545AVK6"/>
<protein>
    <submittedName>
        <fullName evidence="3">SRPBCC domain-containing protein</fullName>
    </submittedName>
</protein>
<proteinExistence type="inferred from homology"/>
<dbReference type="RefSeq" id="WP_142704218.1">
    <property type="nucleotide sequence ID" value="NZ_VIRS01000005.1"/>
</dbReference>
<accession>A0A545AVK6</accession>
<keyword evidence="4" id="KW-1185">Reference proteome</keyword>
<evidence type="ECO:0000259" key="2">
    <source>
        <dbReference type="Pfam" id="PF08327"/>
    </source>
</evidence>
<evidence type="ECO:0000313" key="4">
    <source>
        <dbReference type="Proteomes" id="UP000317982"/>
    </source>
</evidence>
<dbReference type="Gene3D" id="3.30.530.20">
    <property type="match status" value="1"/>
</dbReference>